<gene>
    <name evidence="9" type="ORF">RGR602_PC00346</name>
</gene>
<evidence type="ECO:0000256" key="2">
    <source>
        <dbReference type="ARBA" id="ARBA00023015"/>
    </source>
</evidence>
<dbReference type="EMBL" id="CP006880">
    <property type="protein sequence ID" value="AJD44387.1"/>
    <property type="molecule type" value="Genomic_DNA"/>
</dbReference>
<keyword evidence="3" id="KW-0238">DNA-binding</keyword>
<dbReference type="Pfam" id="PF03466">
    <property type="entry name" value="LysR_substrate"/>
    <property type="match status" value="1"/>
</dbReference>
<keyword evidence="2" id="KW-0805">Transcription regulation</keyword>
<dbReference type="RefSeq" id="WP_040114758.1">
    <property type="nucleotide sequence ID" value="NZ_CP006880.1"/>
</dbReference>
<reference evidence="9 10" key="1">
    <citation type="submission" date="2013-11" db="EMBL/GenBank/DDBJ databases">
        <title>Complete genome sequence of Rhizobium gallicum bv. gallicum R602.</title>
        <authorList>
            <person name="Bustos P."/>
            <person name="Santamaria R.I."/>
            <person name="Lozano L."/>
            <person name="Acosta J.L."/>
            <person name="Ormeno-Orrillo E."/>
            <person name="Rogel M.A."/>
            <person name="Romero D."/>
            <person name="Cevallos M.A."/>
            <person name="Martinez-Romero E."/>
            <person name="Gonzalez V."/>
        </authorList>
    </citation>
    <scope>NUCLEOTIDE SEQUENCE [LARGE SCALE GENOMIC DNA]</scope>
    <source>
        <strain evidence="9 10">R602</strain>
        <plasmid evidence="9 10">pRgalR602c</plasmid>
    </source>
</reference>
<feature type="domain" description="HTH lysR-type" evidence="8">
    <location>
        <begin position="1"/>
        <end position="59"/>
    </location>
</feature>
<dbReference type="CDD" id="cd08471">
    <property type="entry name" value="PBP2_CrgA_like_2"/>
    <property type="match status" value="1"/>
</dbReference>
<geneLocation type="plasmid" evidence="9 10">
    <name>pRgalR602c</name>
</geneLocation>
<dbReference type="GO" id="GO:0006351">
    <property type="term" value="P:DNA-templated transcription"/>
    <property type="evidence" value="ECO:0007669"/>
    <property type="project" value="TreeGrafter"/>
</dbReference>
<protein>
    <recommendedName>
        <fullName evidence="6">HTH-type transcriptional regulator TtuA</fullName>
    </recommendedName>
    <alternativeName>
        <fullName evidence="7">Tartrate utilization transcriptional regulator</fullName>
    </alternativeName>
</protein>
<keyword evidence="10" id="KW-1185">Reference proteome</keyword>
<dbReference type="InterPro" id="IPR005119">
    <property type="entry name" value="LysR_subst-bd"/>
</dbReference>
<dbReference type="Gene3D" id="1.10.10.10">
    <property type="entry name" value="Winged helix-like DNA-binding domain superfamily/Winged helix DNA-binding domain"/>
    <property type="match status" value="1"/>
</dbReference>
<sequence length="296" mass="32539">MDRWQAMRIFAKVAEMESFADTARHMHMSAPAVTRAVAALEDLIGARLFVRTTRSVKMTEAGTRYFEDCRRILADIAEAEAAAGGSYATPTGTLAITASALFGQMYVLPIVTEFLNTFPTMHARTLFIDRPVNIVEEGVDVAVRIGHLRDSGFSAIKVGTVRHVICGSPSYFESHGVPTTPADLKNHRIAASTSAWASPEWRFANDQRVMIDPILQCNTNEAVITAARAGWGLTRVLHYQIGPALIAGELQIVLSDYEEPPMPIHILHPQGRHAPAKVRAFVDMAAAHLRENRLLN</sequence>
<dbReference type="SUPFAM" id="SSF46785">
    <property type="entry name" value="Winged helix' DNA-binding domain"/>
    <property type="match status" value="1"/>
</dbReference>
<accession>A0A0B4XCY7</accession>
<dbReference type="PROSITE" id="PS50931">
    <property type="entry name" value="HTH_LYSR"/>
    <property type="match status" value="1"/>
</dbReference>
<comment type="similarity">
    <text evidence="1">Belongs to the LysR transcriptional regulatory family.</text>
</comment>
<organism evidence="9 10">
    <name type="scientific">Rhizobium gallicum bv. gallicum R602sp</name>
    <dbReference type="NCBI Taxonomy" id="1041138"/>
    <lineage>
        <taxon>Bacteria</taxon>
        <taxon>Pseudomonadati</taxon>
        <taxon>Pseudomonadota</taxon>
        <taxon>Alphaproteobacteria</taxon>
        <taxon>Hyphomicrobiales</taxon>
        <taxon>Rhizobiaceae</taxon>
        <taxon>Rhizobium/Agrobacterium group</taxon>
        <taxon>Rhizobium</taxon>
    </lineage>
</organism>
<dbReference type="GO" id="GO:0003700">
    <property type="term" value="F:DNA-binding transcription factor activity"/>
    <property type="evidence" value="ECO:0007669"/>
    <property type="project" value="InterPro"/>
</dbReference>
<keyword evidence="9" id="KW-0614">Plasmid</keyword>
<dbReference type="Gene3D" id="3.40.190.290">
    <property type="match status" value="1"/>
</dbReference>
<comment type="function">
    <text evidence="5">Transcriptional regulator of the ttuABCDE tartrate utilization operon.</text>
</comment>
<dbReference type="InterPro" id="IPR058163">
    <property type="entry name" value="LysR-type_TF_proteobact-type"/>
</dbReference>
<evidence type="ECO:0000256" key="6">
    <source>
        <dbReference type="ARBA" id="ARBA00067332"/>
    </source>
</evidence>
<dbReference type="FunFam" id="1.10.10.10:FF:000001">
    <property type="entry name" value="LysR family transcriptional regulator"/>
    <property type="match status" value="1"/>
</dbReference>
<evidence type="ECO:0000313" key="10">
    <source>
        <dbReference type="Proteomes" id="UP000031368"/>
    </source>
</evidence>
<dbReference type="PANTHER" id="PTHR30537:SF5">
    <property type="entry name" value="HTH-TYPE TRANSCRIPTIONAL ACTIVATOR TTDR-RELATED"/>
    <property type="match status" value="1"/>
</dbReference>
<evidence type="ECO:0000256" key="7">
    <source>
        <dbReference type="ARBA" id="ARBA00083243"/>
    </source>
</evidence>
<dbReference type="InterPro" id="IPR036390">
    <property type="entry name" value="WH_DNA-bd_sf"/>
</dbReference>
<dbReference type="Proteomes" id="UP000031368">
    <property type="component" value="Plasmid pRgalR602c"/>
</dbReference>
<evidence type="ECO:0000256" key="1">
    <source>
        <dbReference type="ARBA" id="ARBA00009437"/>
    </source>
</evidence>
<dbReference type="PANTHER" id="PTHR30537">
    <property type="entry name" value="HTH-TYPE TRANSCRIPTIONAL REGULATOR"/>
    <property type="match status" value="1"/>
</dbReference>
<dbReference type="SUPFAM" id="SSF53850">
    <property type="entry name" value="Periplasmic binding protein-like II"/>
    <property type="match status" value="1"/>
</dbReference>
<dbReference type="InterPro" id="IPR000847">
    <property type="entry name" value="LysR_HTH_N"/>
</dbReference>
<dbReference type="InterPro" id="IPR036388">
    <property type="entry name" value="WH-like_DNA-bd_sf"/>
</dbReference>
<dbReference type="KEGG" id="rga:RGR602_PC00346"/>
<dbReference type="AlphaFoldDB" id="A0A0B4XCY7"/>
<evidence type="ECO:0000256" key="5">
    <source>
        <dbReference type="ARBA" id="ARBA00054626"/>
    </source>
</evidence>
<name>A0A0B4XCY7_9HYPH</name>
<proteinExistence type="inferred from homology"/>
<evidence type="ECO:0000313" key="9">
    <source>
        <dbReference type="EMBL" id="AJD44387.1"/>
    </source>
</evidence>
<dbReference type="HOGENOM" id="CLU_039613_16_3_5"/>
<evidence type="ECO:0000256" key="3">
    <source>
        <dbReference type="ARBA" id="ARBA00023125"/>
    </source>
</evidence>
<keyword evidence="4" id="KW-0804">Transcription</keyword>
<evidence type="ECO:0000256" key="4">
    <source>
        <dbReference type="ARBA" id="ARBA00023163"/>
    </source>
</evidence>
<dbReference type="Pfam" id="PF00126">
    <property type="entry name" value="HTH_1"/>
    <property type="match status" value="1"/>
</dbReference>
<dbReference type="GO" id="GO:0043565">
    <property type="term" value="F:sequence-specific DNA binding"/>
    <property type="evidence" value="ECO:0007669"/>
    <property type="project" value="TreeGrafter"/>
</dbReference>
<evidence type="ECO:0000259" key="8">
    <source>
        <dbReference type="PROSITE" id="PS50931"/>
    </source>
</evidence>